<dbReference type="Pfam" id="PF01636">
    <property type="entry name" value="APH"/>
    <property type="match status" value="1"/>
</dbReference>
<evidence type="ECO:0000313" key="4">
    <source>
        <dbReference type="Proteomes" id="UP000199245"/>
    </source>
</evidence>
<name>A0A1G6YDI3_9BRAD</name>
<dbReference type="GO" id="GO:0016301">
    <property type="term" value="F:kinase activity"/>
    <property type="evidence" value="ECO:0007669"/>
    <property type="project" value="UniProtKB-KW"/>
</dbReference>
<dbReference type="CDD" id="cd05154">
    <property type="entry name" value="ACAD10_11_N-like"/>
    <property type="match status" value="1"/>
</dbReference>
<dbReference type="PANTHER" id="PTHR21310">
    <property type="entry name" value="AMINOGLYCOSIDE PHOSPHOTRANSFERASE-RELATED-RELATED"/>
    <property type="match status" value="1"/>
</dbReference>
<evidence type="ECO:0000259" key="2">
    <source>
        <dbReference type="Pfam" id="PF01636"/>
    </source>
</evidence>
<evidence type="ECO:0000313" key="3">
    <source>
        <dbReference type="EMBL" id="SDD87646.1"/>
    </source>
</evidence>
<dbReference type="InterPro" id="IPR051678">
    <property type="entry name" value="AGP_Transferase"/>
</dbReference>
<organism evidence="3 4">
    <name type="scientific">Bradyrhizobium brasilense</name>
    <dbReference type="NCBI Taxonomy" id="1419277"/>
    <lineage>
        <taxon>Bacteria</taxon>
        <taxon>Pseudomonadati</taxon>
        <taxon>Pseudomonadota</taxon>
        <taxon>Alphaproteobacteria</taxon>
        <taxon>Hyphomicrobiales</taxon>
        <taxon>Nitrobacteraceae</taxon>
        <taxon>Bradyrhizobium</taxon>
    </lineage>
</organism>
<feature type="compositionally biased region" description="Basic and acidic residues" evidence="1">
    <location>
        <begin position="1"/>
        <end position="10"/>
    </location>
</feature>
<dbReference type="Gene3D" id="3.30.200.20">
    <property type="entry name" value="Phosphorylase Kinase, domain 1"/>
    <property type="match status" value="1"/>
</dbReference>
<gene>
    <name evidence="3" type="ORF">SAMN05216337_1016131</name>
</gene>
<dbReference type="Proteomes" id="UP000199245">
    <property type="component" value="Unassembled WGS sequence"/>
</dbReference>
<sequence length="357" mass="39557">MPEAAKRSDQDVPGDVPAPVRPVVVNDDAVRPALARHLSRISGSRTEIVGFGRKSSGFSWITYAFVARSAAEDDRKLILRVGPPNGLFAPYSVLPQVYALRSLAGSGVPVPALVSFEQDGAEIGFPFFICEHIQGDVPAPWAASELDPDHKRAVARQFVEILASLHRVDADATPFASRHHSGERAEVRAIAGWRASLARPTARYYPLLDWGGRWLQDNCPRPPRRTIVHGDYRIGNFIEHNGRITAILDWELTHLGDPHEDLAWAMLPTFNARSRKLYGVLERTEVIDLYQRASGIPVSDKSLAFYEAYALYQAAAIQMCAVRAFEVDRFNDMRLAVMASQMPSIVRAFERASEAAA</sequence>
<keyword evidence="3" id="KW-0808">Transferase</keyword>
<dbReference type="InterPro" id="IPR011009">
    <property type="entry name" value="Kinase-like_dom_sf"/>
</dbReference>
<evidence type="ECO:0000256" key="1">
    <source>
        <dbReference type="SAM" id="MobiDB-lite"/>
    </source>
</evidence>
<dbReference type="EMBL" id="FMZW01000016">
    <property type="protein sequence ID" value="SDD87646.1"/>
    <property type="molecule type" value="Genomic_DNA"/>
</dbReference>
<feature type="domain" description="Aminoglycoside phosphotransferase" evidence="2">
    <location>
        <begin position="73"/>
        <end position="279"/>
    </location>
</feature>
<feature type="region of interest" description="Disordered" evidence="1">
    <location>
        <begin position="1"/>
        <end position="20"/>
    </location>
</feature>
<keyword evidence="3" id="KW-0418">Kinase</keyword>
<dbReference type="Gene3D" id="3.90.1200.10">
    <property type="match status" value="1"/>
</dbReference>
<dbReference type="InterPro" id="IPR002575">
    <property type="entry name" value="Aminoglycoside_PTrfase"/>
</dbReference>
<proteinExistence type="predicted"/>
<dbReference type="AlphaFoldDB" id="A0A1G6YDI3"/>
<dbReference type="SUPFAM" id="SSF56112">
    <property type="entry name" value="Protein kinase-like (PK-like)"/>
    <property type="match status" value="1"/>
</dbReference>
<accession>A0A1G6YDI3</accession>
<protein>
    <submittedName>
        <fullName evidence="3">Predicted kinase, aminoglycoside phosphotransferase (APT) family</fullName>
    </submittedName>
</protein>
<reference evidence="3 4" key="1">
    <citation type="submission" date="2016-10" db="EMBL/GenBank/DDBJ databases">
        <authorList>
            <person name="de Groot N.N."/>
        </authorList>
    </citation>
    <scope>NUCLEOTIDE SEQUENCE [LARGE SCALE GENOMIC DNA]</scope>
    <source>
        <strain evidence="3 4">R5</strain>
    </source>
</reference>
<dbReference type="InterPro" id="IPR041726">
    <property type="entry name" value="ACAD10_11_N"/>
</dbReference>